<dbReference type="Proteomes" id="UP000472277">
    <property type="component" value="Chromosome 36"/>
</dbReference>
<name>A0A674CR33_SALTR</name>
<keyword evidence="11" id="KW-1185">Reference proteome</keyword>
<reference evidence="10" key="1">
    <citation type="submission" date="2025-08" db="UniProtKB">
        <authorList>
            <consortium name="Ensembl"/>
        </authorList>
    </citation>
    <scope>IDENTIFICATION</scope>
</reference>
<keyword evidence="6 8" id="KW-0378">Hydrolase</keyword>
<dbReference type="GO" id="GO:0008418">
    <property type="term" value="F:protein-N-terminal asparagine amidohydrolase activity"/>
    <property type="evidence" value="ECO:0007669"/>
    <property type="project" value="UniProtKB-UniRule"/>
</dbReference>
<comment type="function">
    <text evidence="1">Mediates the side-chain deamidation of N-terminal glutamine residues to glutamate, an important step in N-end rule pathway of protein degradation. Conversion of the resulting N-terminal glutamine to glutamate renders the protein susceptible to arginylation, polyubiquitination and degradation as specified by the N-end rule. Does not act on substrates with internal or C-terminal glutamine and does not act on non-glutamine residues in any position. Does not deaminate acetylated N-terminal glutamine. With the exception of proline, all tested second-position residues on substrate peptides do not greatly influence the activity. In contrast, a proline at position 2, virtually abolishes deamidation of N-terminal glutamine.</text>
</comment>
<dbReference type="InterPro" id="IPR039733">
    <property type="entry name" value="NTAQ1"/>
</dbReference>
<evidence type="ECO:0000313" key="10">
    <source>
        <dbReference type="Ensembl" id="ENSSTUP00000085934.1"/>
    </source>
</evidence>
<evidence type="ECO:0000259" key="9">
    <source>
        <dbReference type="Pfam" id="PF09764"/>
    </source>
</evidence>
<evidence type="ECO:0000256" key="7">
    <source>
        <dbReference type="ARBA" id="ARBA00048768"/>
    </source>
</evidence>
<dbReference type="Ensembl" id="ENSSTUT00000091431.1">
    <property type="protein sequence ID" value="ENSSTUP00000085934.1"/>
    <property type="gene ID" value="ENSSTUG00000037783.1"/>
</dbReference>
<evidence type="ECO:0000256" key="6">
    <source>
        <dbReference type="ARBA" id="ARBA00022801"/>
    </source>
</evidence>
<dbReference type="AlphaFoldDB" id="A0A674CR33"/>
<comment type="catalytic activity">
    <reaction evidence="7 8">
        <text>N-terminal L-glutaminyl-[protein] + H2O = N-terminal L-glutamyl-[protein] + NH4(+)</text>
        <dbReference type="Rhea" id="RHEA:50680"/>
        <dbReference type="Rhea" id="RHEA-COMP:12668"/>
        <dbReference type="Rhea" id="RHEA-COMP:12777"/>
        <dbReference type="ChEBI" id="CHEBI:15377"/>
        <dbReference type="ChEBI" id="CHEBI:28938"/>
        <dbReference type="ChEBI" id="CHEBI:64721"/>
        <dbReference type="ChEBI" id="CHEBI:64722"/>
        <dbReference type="EC" id="3.5.1.122"/>
    </reaction>
</comment>
<dbReference type="PANTHER" id="PTHR13035:SF0">
    <property type="entry name" value="PROTEIN N-TERMINAL GLUTAMINE AMIDOHYDROLASE"/>
    <property type="match status" value="1"/>
</dbReference>
<protein>
    <recommendedName>
        <fullName evidence="5 8">Protein N-terminal glutamine amidohydrolase</fullName>
        <ecNumber evidence="4 8">3.5.1.122</ecNumber>
    </recommendedName>
    <alternativeName>
        <fullName evidence="8">Protein NH2-terminal glutamine deamidase</fullName>
    </alternativeName>
</protein>
<dbReference type="InterPro" id="IPR023128">
    <property type="entry name" value="Prot_N_Gln_amidohydro_ab_roll"/>
</dbReference>
<organism evidence="10 11">
    <name type="scientific">Salmo trutta</name>
    <name type="common">Brown trout</name>
    <dbReference type="NCBI Taxonomy" id="8032"/>
    <lineage>
        <taxon>Eukaryota</taxon>
        <taxon>Metazoa</taxon>
        <taxon>Chordata</taxon>
        <taxon>Craniata</taxon>
        <taxon>Vertebrata</taxon>
        <taxon>Euteleostomi</taxon>
        <taxon>Actinopterygii</taxon>
        <taxon>Neopterygii</taxon>
        <taxon>Teleostei</taxon>
        <taxon>Protacanthopterygii</taxon>
        <taxon>Salmoniformes</taxon>
        <taxon>Salmonidae</taxon>
        <taxon>Salmoninae</taxon>
        <taxon>Salmo</taxon>
    </lineage>
</organism>
<sequence>MHTEHVSSKYVSITPSGDECENVWKLYEPVVWDYHVILLHQNQQEQSFIYDLDTVLPFSCYFHVYTKEAFQTDQGLKQSTLMKHKNCLSSIVTLTTEFQTASGSNVSTITVRHDLHKIVFHGQQPHTSQRSPCTMPSVGWSGVKLDTTLQMCFLE</sequence>
<evidence type="ECO:0000256" key="8">
    <source>
        <dbReference type="RuleBase" id="RU367082"/>
    </source>
</evidence>
<comment type="similarity">
    <text evidence="2 8">Belongs to the NTAQ1 family.</text>
</comment>
<dbReference type="GeneTree" id="ENSGT00990000213672"/>
<accession>A0A674CR33</accession>
<comment type="subunit">
    <text evidence="3 8">Monomer.</text>
</comment>
<dbReference type="GO" id="GO:0070773">
    <property type="term" value="F:protein-N-terminal glutamine amidohydrolase activity"/>
    <property type="evidence" value="ECO:0007669"/>
    <property type="project" value="UniProtKB-UniRule"/>
</dbReference>
<dbReference type="EC" id="3.5.1.122" evidence="4 8"/>
<evidence type="ECO:0000256" key="5">
    <source>
        <dbReference type="ARBA" id="ARBA00021247"/>
    </source>
</evidence>
<dbReference type="GO" id="GO:0005634">
    <property type="term" value="C:nucleus"/>
    <property type="evidence" value="ECO:0007669"/>
    <property type="project" value="TreeGrafter"/>
</dbReference>
<feature type="domain" description="Protein N-terminal glutamine amidohydrolase alpha beta roll" evidence="9">
    <location>
        <begin position="28"/>
        <end position="79"/>
    </location>
</feature>
<evidence type="ECO:0000256" key="3">
    <source>
        <dbReference type="ARBA" id="ARBA00011245"/>
    </source>
</evidence>
<evidence type="ECO:0000256" key="4">
    <source>
        <dbReference type="ARBA" id="ARBA00012718"/>
    </source>
</evidence>
<dbReference type="Pfam" id="PF09764">
    <property type="entry name" value="Nt_Gln_amidase"/>
    <property type="match status" value="1"/>
</dbReference>
<dbReference type="Gene3D" id="3.10.620.10">
    <property type="entry name" value="Protein N-terminal glutamine amidohydrolase, alpha beta roll"/>
    <property type="match status" value="1"/>
</dbReference>
<proteinExistence type="inferred from homology"/>
<evidence type="ECO:0000256" key="2">
    <source>
        <dbReference type="ARBA" id="ARBA00008985"/>
    </source>
</evidence>
<evidence type="ECO:0000313" key="11">
    <source>
        <dbReference type="Proteomes" id="UP000472277"/>
    </source>
</evidence>
<dbReference type="InParanoid" id="A0A674CR33"/>
<dbReference type="GO" id="GO:0005829">
    <property type="term" value="C:cytosol"/>
    <property type="evidence" value="ECO:0007669"/>
    <property type="project" value="TreeGrafter"/>
</dbReference>
<dbReference type="InterPro" id="IPR037132">
    <property type="entry name" value="N_Gln_amidohydro_ab_roll_sf"/>
</dbReference>
<reference evidence="10" key="2">
    <citation type="submission" date="2025-09" db="UniProtKB">
        <authorList>
            <consortium name="Ensembl"/>
        </authorList>
    </citation>
    <scope>IDENTIFICATION</scope>
</reference>
<evidence type="ECO:0000256" key="1">
    <source>
        <dbReference type="ARBA" id="ARBA00002022"/>
    </source>
</evidence>
<dbReference type="PANTHER" id="PTHR13035">
    <property type="entry name" value="PROTEIN N-TERMINAL GLUTAMINE AMIDOHYDROLASE"/>
    <property type="match status" value="1"/>
</dbReference>